<dbReference type="PRINTS" id="PR01010">
    <property type="entry name" value="FLGPRINGFLGI"/>
</dbReference>
<evidence type="ECO:0000313" key="12">
    <source>
        <dbReference type="Proteomes" id="UP000199377"/>
    </source>
</evidence>
<keyword evidence="10" id="KW-0472">Membrane</keyword>
<evidence type="ECO:0000256" key="8">
    <source>
        <dbReference type="HAMAP-Rule" id="MF_00416"/>
    </source>
</evidence>
<dbReference type="PANTHER" id="PTHR30381">
    <property type="entry name" value="FLAGELLAR P-RING PERIPLASMIC PROTEIN FLGI"/>
    <property type="match status" value="1"/>
</dbReference>
<evidence type="ECO:0000256" key="2">
    <source>
        <dbReference type="ARBA" id="ARBA00004117"/>
    </source>
</evidence>
<dbReference type="HAMAP" id="MF_00416">
    <property type="entry name" value="FlgI"/>
    <property type="match status" value="1"/>
</dbReference>
<dbReference type="AlphaFoldDB" id="A0A1I3FL39"/>
<keyword evidence="4" id="KW-0732">Signal</keyword>
<keyword evidence="11" id="KW-0282">Flagellum</keyword>
<evidence type="ECO:0000256" key="4">
    <source>
        <dbReference type="ARBA" id="ARBA00022729"/>
    </source>
</evidence>
<comment type="subcellular location">
    <subcellularLocation>
        <location evidence="2 8">Bacterial flagellum basal body</location>
    </subcellularLocation>
</comment>
<evidence type="ECO:0000313" key="11">
    <source>
        <dbReference type="EMBL" id="SFI11929.1"/>
    </source>
</evidence>
<dbReference type="GO" id="GO:0009428">
    <property type="term" value="C:bacterial-type flagellum basal body, distal rod, P ring"/>
    <property type="evidence" value="ECO:0007669"/>
    <property type="project" value="InterPro"/>
</dbReference>
<feature type="compositionally biased region" description="Low complexity" evidence="9">
    <location>
        <begin position="1"/>
        <end position="15"/>
    </location>
</feature>
<dbReference type="GO" id="GO:0071973">
    <property type="term" value="P:bacterial-type flagellum-dependent cell motility"/>
    <property type="evidence" value="ECO:0007669"/>
    <property type="project" value="InterPro"/>
</dbReference>
<dbReference type="STRING" id="1114924.SAMN05216258_104355"/>
<keyword evidence="11" id="KW-0966">Cell projection</keyword>
<keyword evidence="11" id="KW-0969">Cilium</keyword>
<protein>
    <recommendedName>
        <fullName evidence="3 8">Flagellar P-ring protein</fullName>
    </recommendedName>
    <alternativeName>
        <fullName evidence="7 8">Basal body P-ring protein</fullName>
    </alternativeName>
</protein>
<feature type="transmembrane region" description="Helical" evidence="10">
    <location>
        <begin position="27"/>
        <end position="45"/>
    </location>
</feature>
<keyword evidence="5" id="KW-0574">Periplasm</keyword>
<evidence type="ECO:0000256" key="7">
    <source>
        <dbReference type="ARBA" id="ARBA00032344"/>
    </source>
</evidence>
<comment type="similarity">
    <text evidence="8">Belongs to the FlgI family.</text>
</comment>
<accession>A0A1I3FL39</accession>
<dbReference type="PANTHER" id="PTHR30381:SF0">
    <property type="entry name" value="FLAGELLAR P-RING PROTEIN"/>
    <property type="match status" value="1"/>
</dbReference>
<reference evidence="11 12" key="1">
    <citation type="submission" date="2016-10" db="EMBL/GenBank/DDBJ databases">
        <authorList>
            <person name="de Groot N.N."/>
        </authorList>
    </citation>
    <scope>NUCLEOTIDE SEQUENCE [LARGE SCALE GENOMIC DNA]</scope>
    <source>
        <strain evidence="11 12">CGMCC 1.11030</strain>
    </source>
</reference>
<comment type="function">
    <text evidence="1 8">Assembles around the rod to form the L-ring and probably protects the motor/basal body from shearing forces during rotation.</text>
</comment>
<dbReference type="InterPro" id="IPR001782">
    <property type="entry name" value="Flag_FlgI"/>
</dbReference>
<evidence type="ECO:0000256" key="9">
    <source>
        <dbReference type="SAM" id="MobiDB-lite"/>
    </source>
</evidence>
<evidence type="ECO:0000256" key="10">
    <source>
        <dbReference type="SAM" id="Phobius"/>
    </source>
</evidence>
<evidence type="ECO:0000256" key="1">
    <source>
        <dbReference type="ARBA" id="ARBA00002591"/>
    </source>
</evidence>
<dbReference type="Proteomes" id="UP000199377">
    <property type="component" value="Unassembled WGS sequence"/>
</dbReference>
<keyword evidence="6 8" id="KW-0975">Bacterial flagellum</keyword>
<name>A0A1I3FL39_9RHOB</name>
<sequence length="428" mass="44198">MTLPATTQNATTPPAGSRRTPAEGASVALRLLAILAWLLAALWGGPVAADGGPGSDNEYARLGPSGGPLALGVMEAAPDALRVRLKDLVEFDGVRGNDLVGYGLVVGLNGTGDGLRNAPFTEDALTNLLERLGVNITGEQFRPNNVAAVLVTGVLPPFARAGSQIDVTVSAIGDADSLQGGTLIMTPLNAADGEIYAVAQGSVLAGGVTVQGQAETITQGVPTAGVIPNGARVEREIEFSFDALGSLRLALREPDFTTAARIAGRINEAAGRPIARMTDAGTVQLDLARAGMPPAQLMSVLENLEVAPARRARVVVDQRSGTIVLGDDVRVSRVAISQGNLTLRIRETPIVSQPNPFAPRGAETIVVPRTDAAIEEDPGTPLAVVGNEVTLSQLVEGLNALGVSPRDLMEILKTVKAAGALHAEFIVQ</sequence>
<dbReference type="NCBIfam" id="NF003676">
    <property type="entry name" value="PRK05303.1"/>
    <property type="match status" value="1"/>
</dbReference>
<feature type="region of interest" description="Disordered" evidence="9">
    <location>
        <begin position="1"/>
        <end position="21"/>
    </location>
</feature>
<evidence type="ECO:0000256" key="5">
    <source>
        <dbReference type="ARBA" id="ARBA00022764"/>
    </source>
</evidence>
<organism evidence="11 12">
    <name type="scientific">Albimonas pacifica</name>
    <dbReference type="NCBI Taxonomy" id="1114924"/>
    <lineage>
        <taxon>Bacteria</taxon>
        <taxon>Pseudomonadati</taxon>
        <taxon>Pseudomonadota</taxon>
        <taxon>Alphaproteobacteria</taxon>
        <taxon>Rhodobacterales</taxon>
        <taxon>Paracoccaceae</taxon>
        <taxon>Albimonas</taxon>
    </lineage>
</organism>
<evidence type="ECO:0000256" key="6">
    <source>
        <dbReference type="ARBA" id="ARBA00023143"/>
    </source>
</evidence>
<keyword evidence="12" id="KW-1185">Reference proteome</keyword>
<dbReference type="GO" id="GO:0005198">
    <property type="term" value="F:structural molecule activity"/>
    <property type="evidence" value="ECO:0007669"/>
    <property type="project" value="InterPro"/>
</dbReference>
<gene>
    <name evidence="8" type="primary">flgI</name>
    <name evidence="11" type="ORF">SAMN05216258_104355</name>
</gene>
<dbReference type="Pfam" id="PF02119">
    <property type="entry name" value="FlgI"/>
    <property type="match status" value="1"/>
</dbReference>
<comment type="subunit">
    <text evidence="8">The basal body constitutes a major portion of the flagellar organelle and consists of four rings (L,P,S, and M) mounted on a central rod.</text>
</comment>
<keyword evidence="10" id="KW-1133">Transmembrane helix</keyword>
<keyword evidence="10" id="KW-0812">Transmembrane</keyword>
<dbReference type="GO" id="GO:0030288">
    <property type="term" value="C:outer membrane-bounded periplasmic space"/>
    <property type="evidence" value="ECO:0007669"/>
    <property type="project" value="InterPro"/>
</dbReference>
<evidence type="ECO:0000256" key="3">
    <source>
        <dbReference type="ARBA" id="ARBA00019515"/>
    </source>
</evidence>
<dbReference type="EMBL" id="FOQH01000004">
    <property type="protein sequence ID" value="SFI11929.1"/>
    <property type="molecule type" value="Genomic_DNA"/>
</dbReference>
<proteinExistence type="inferred from homology"/>